<proteinExistence type="inferred from homology"/>
<evidence type="ECO:0000256" key="4">
    <source>
        <dbReference type="ARBA" id="ARBA00022692"/>
    </source>
</evidence>
<sequence>MNIKHCSLLTVSILLACNVNAAGFQVAEHSASGLGRAFSGEAAVADNASVLARNPAAMTLFDTAQFSGALTVVDPEVNVKDVTANQTSKDVAPMQIVPAGYYIAPINDQWAWGVGLFTTYGVATDYPDDIAAGDLAGNTALVSVNFNPNIAYRVNEQLSVGAGVNLVYATAELDRHHGNLPLGGNPSDKLISMEGTTFGYGWNVGALYEYNENNRFGFGYRSAIKLDFEGDFSDYGNGIINSGKDKVTANLNVDLPDIAELSAFHQLNDKWAAHYSIQRTMWSKFKELKATSSECVNSECFYKKEHYADSNRYSVGATYSHNEKWTWRAGVALDEKGGEATLSIPDSDRYWYSAGLTYRYNESTTIDAGFAYVHSVEGSFTETNKLGNTSTFEAEGAAYLSAIQVNYTFN</sequence>
<evidence type="ECO:0000256" key="6">
    <source>
        <dbReference type="ARBA" id="ARBA00023136"/>
    </source>
</evidence>
<keyword evidence="4" id="KW-0812">Transmembrane</keyword>
<dbReference type="GO" id="GO:0009279">
    <property type="term" value="C:cell outer membrane"/>
    <property type="evidence" value="ECO:0007669"/>
    <property type="project" value="UniProtKB-SubCell"/>
</dbReference>
<dbReference type="AlphaFoldDB" id="A0A0A1E787"/>
<comment type="subcellular location">
    <subcellularLocation>
        <location evidence="1">Cell outer membrane</location>
        <topology evidence="1">Multi-pass membrane protein</topology>
    </subcellularLocation>
</comment>
<evidence type="ECO:0000313" key="9">
    <source>
        <dbReference type="EMBL" id="AIY26225.1"/>
    </source>
</evidence>
<dbReference type="PANTHER" id="PTHR35093:SF3">
    <property type="entry name" value="LONG-CHAIN FATTY ACID TRANSPORT PROTEIN"/>
    <property type="match status" value="1"/>
</dbReference>
<gene>
    <name evidence="9" type="primary">fadL-2</name>
</gene>
<dbReference type="GO" id="GO:0015483">
    <property type="term" value="F:long-chain fatty acid transporting porin activity"/>
    <property type="evidence" value="ECO:0007669"/>
    <property type="project" value="TreeGrafter"/>
</dbReference>
<dbReference type="Gene3D" id="2.40.160.60">
    <property type="entry name" value="Outer membrane protein transport protein (OMPP1/FadL/TodX)"/>
    <property type="match status" value="1"/>
</dbReference>
<keyword evidence="3" id="KW-1134">Transmembrane beta strand</keyword>
<comment type="similarity">
    <text evidence="2">Belongs to the OmpP1/FadL family.</text>
</comment>
<evidence type="ECO:0000256" key="1">
    <source>
        <dbReference type="ARBA" id="ARBA00004571"/>
    </source>
</evidence>
<dbReference type="SUPFAM" id="SSF56935">
    <property type="entry name" value="Porins"/>
    <property type="match status" value="1"/>
</dbReference>
<feature type="chain" id="PRO_5001982678" evidence="8">
    <location>
        <begin position="22"/>
        <end position="410"/>
    </location>
</feature>
<dbReference type="PROSITE" id="PS51257">
    <property type="entry name" value="PROKAR_LIPOPROTEIN"/>
    <property type="match status" value="1"/>
</dbReference>
<dbReference type="InterPro" id="IPR005017">
    <property type="entry name" value="OMPP1/FadL/TodX"/>
</dbReference>
<evidence type="ECO:0000256" key="7">
    <source>
        <dbReference type="ARBA" id="ARBA00023237"/>
    </source>
</evidence>
<evidence type="ECO:0000256" key="5">
    <source>
        <dbReference type="ARBA" id="ARBA00022729"/>
    </source>
</evidence>
<dbReference type="PANTHER" id="PTHR35093">
    <property type="entry name" value="OUTER MEMBRANE PROTEIN NMB0088-RELATED"/>
    <property type="match status" value="1"/>
</dbReference>
<evidence type="ECO:0000256" key="3">
    <source>
        <dbReference type="ARBA" id="ARBA00022452"/>
    </source>
</evidence>
<accession>A0A0A1E787</accession>
<name>A0A0A1E787_9VIBR</name>
<protein>
    <submittedName>
        <fullName evidence="9">Long-chain fatty acid outer membrane porin FadL2</fullName>
    </submittedName>
</protein>
<dbReference type="Pfam" id="PF03349">
    <property type="entry name" value="Toluene_X"/>
    <property type="match status" value="1"/>
</dbReference>
<evidence type="ECO:0000256" key="8">
    <source>
        <dbReference type="SAM" id="SignalP"/>
    </source>
</evidence>
<feature type="signal peptide" evidence="8">
    <location>
        <begin position="1"/>
        <end position="21"/>
    </location>
</feature>
<keyword evidence="6" id="KW-0472">Membrane</keyword>
<organism evidence="9">
    <name type="scientific">Vibrio tapetis</name>
    <dbReference type="NCBI Taxonomy" id="52443"/>
    <lineage>
        <taxon>Bacteria</taxon>
        <taxon>Pseudomonadati</taxon>
        <taxon>Pseudomonadota</taxon>
        <taxon>Gammaproteobacteria</taxon>
        <taxon>Vibrionales</taxon>
        <taxon>Vibrionaceae</taxon>
        <taxon>Vibrio</taxon>
    </lineage>
</organism>
<keyword evidence="5 8" id="KW-0732">Signal</keyword>
<dbReference type="EMBL" id="KM596652">
    <property type="protein sequence ID" value="AIY26225.1"/>
    <property type="molecule type" value="Genomic_DNA"/>
</dbReference>
<evidence type="ECO:0000256" key="2">
    <source>
        <dbReference type="ARBA" id="ARBA00008163"/>
    </source>
</evidence>
<keyword evidence="7" id="KW-0998">Cell outer membrane</keyword>
<reference evidence="9" key="1">
    <citation type="journal article" date="2014" name="PLoS ONE">
        <title>Characterization of the secretomes of two vibrios pathogenic to mollusks.</title>
        <authorList>
            <person name="Madec S."/>
            <person name="Pichereau V."/>
            <person name="Jacq A."/>
            <person name="Paillard M."/>
            <person name="Boisset C."/>
            <person name="Guerard F."/>
            <person name="Paillard C."/>
            <person name="Nicolas J.L."/>
        </authorList>
    </citation>
    <scope>NUCLEOTIDE SEQUENCE</scope>
    <source>
        <strain evidence="9">CECT4600</strain>
    </source>
</reference>